<evidence type="ECO:0000256" key="6">
    <source>
        <dbReference type="ARBA" id="ARBA00023125"/>
    </source>
</evidence>
<dbReference type="InterPro" id="IPR009057">
    <property type="entry name" value="Homeodomain-like_sf"/>
</dbReference>
<feature type="modified residue" description="4-aspartylphosphate" evidence="8">
    <location>
        <position position="55"/>
    </location>
</feature>
<dbReference type="InterPro" id="IPR051552">
    <property type="entry name" value="HptR"/>
</dbReference>
<evidence type="ECO:0000259" key="9">
    <source>
        <dbReference type="PROSITE" id="PS01124"/>
    </source>
</evidence>
<dbReference type="SMART" id="SM00448">
    <property type="entry name" value="REC"/>
    <property type="match status" value="1"/>
</dbReference>
<comment type="caution">
    <text evidence="11">The sequence shown here is derived from an EMBL/GenBank/DDBJ whole genome shotgun (WGS) entry which is preliminary data.</text>
</comment>
<dbReference type="Gene3D" id="1.10.10.60">
    <property type="entry name" value="Homeodomain-like"/>
    <property type="match status" value="2"/>
</dbReference>
<evidence type="ECO:0000256" key="7">
    <source>
        <dbReference type="ARBA" id="ARBA00023163"/>
    </source>
</evidence>
<keyword evidence="5" id="KW-0805">Transcription regulation</keyword>
<dbReference type="CDD" id="cd17536">
    <property type="entry name" value="REC_YesN-like"/>
    <property type="match status" value="1"/>
</dbReference>
<dbReference type="InterPro" id="IPR011006">
    <property type="entry name" value="CheY-like_superfamily"/>
</dbReference>
<name>A0ABX1YP15_9BACL</name>
<dbReference type="PROSITE" id="PS01124">
    <property type="entry name" value="HTH_ARAC_FAMILY_2"/>
    <property type="match status" value="1"/>
</dbReference>
<evidence type="ECO:0000313" key="11">
    <source>
        <dbReference type="EMBL" id="NOU82687.1"/>
    </source>
</evidence>
<keyword evidence="4" id="KW-0902">Two-component regulatory system</keyword>
<dbReference type="Pfam" id="PF12833">
    <property type="entry name" value="HTH_18"/>
    <property type="match status" value="1"/>
</dbReference>
<evidence type="ECO:0000313" key="12">
    <source>
        <dbReference type="Proteomes" id="UP000596857"/>
    </source>
</evidence>
<feature type="domain" description="HTH araC/xylS-type" evidence="9">
    <location>
        <begin position="434"/>
        <end position="532"/>
    </location>
</feature>
<dbReference type="InterPro" id="IPR018060">
    <property type="entry name" value="HTH_AraC"/>
</dbReference>
<dbReference type="SUPFAM" id="SSF46689">
    <property type="entry name" value="Homeodomain-like"/>
    <property type="match status" value="2"/>
</dbReference>
<dbReference type="Gene3D" id="3.40.50.2300">
    <property type="match status" value="1"/>
</dbReference>
<dbReference type="SMART" id="SM00342">
    <property type="entry name" value="HTH_ARAC"/>
    <property type="match status" value="1"/>
</dbReference>
<reference evidence="11 12" key="1">
    <citation type="submission" date="2019-10" db="EMBL/GenBank/DDBJ databases">
        <title>Description of Paenibacillus terricola sp. nov.</title>
        <authorList>
            <person name="Carlier A."/>
            <person name="Qi S."/>
        </authorList>
    </citation>
    <scope>NUCLEOTIDE SEQUENCE [LARGE SCALE GENOMIC DNA]</scope>
    <source>
        <strain evidence="11 12">LMG 31459</strain>
    </source>
</reference>
<dbReference type="InterPro" id="IPR001789">
    <property type="entry name" value="Sig_transdc_resp-reg_receiver"/>
</dbReference>
<dbReference type="Proteomes" id="UP000596857">
    <property type="component" value="Unassembled WGS sequence"/>
</dbReference>
<evidence type="ECO:0000256" key="3">
    <source>
        <dbReference type="ARBA" id="ARBA00022553"/>
    </source>
</evidence>
<keyword evidence="12" id="KW-1185">Reference proteome</keyword>
<feature type="domain" description="Response regulatory" evidence="10">
    <location>
        <begin position="3"/>
        <end position="120"/>
    </location>
</feature>
<dbReference type="PROSITE" id="PS50110">
    <property type="entry name" value="RESPONSE_REGULATORY"/>
    <property type="match status" value="1"/>
</dbReference>
<comment type="subcellular location">
    <subcellularLocation>
        <location evidence="1">Cytoplasm</location>
    </subcellularLocation>
</comment>
<sequence length="533" mass="60017">MYKVLIVDDEMIVRHAVKSLIRWEDSRFEYVGSAANGAQALEMIPRTGADIVITDIKMSEMDGLELIKLLMKSSFGGEVLVLSNYNDYDLVREALRCGAHDYMLKLTLKTEDFMVALEEMAHKLDLKNHRRSDQAQLPEGQTIGKGKIGEWLKETDAGVVPDGSPAGRQTLLEVLAGPPALHAYTFCIHVLQDSNHSLAAAQYQETFYKIAEGLFPGNHGLYVTATDPDRLLLLLLAPAQPGSGDSPKAEELAQRIKGLSKLYYNVDITVVFGNPAADYEAVVEQIGRNKEAEYLSFYTRNQDNCIYSGSVSGPREEENEFRMLENEFKDSLRHTNGTEIDLWLESAVVLIRSAAELYIPPSLLKRAIIGGIWGIANSKIVSSDASWNESQWIEKIESAHTDSHIMLIIEDMYDEITNIIGKTARYKFMREEIRLANSYLEKHFAERVFISEVAAHVGFSEPYLCQVFKAETGSSILTRLNEIRMTKAYEMLSSGNYLIKQVAMEIGIPDPFYFNRLFKKRFGVAPKTVKKIR</sequence>
<gene>
    <name evidence="11" type="ORF">GC101_27885</name>
</gene>
<keyword evidence="2" id="KW-0963">Cytoplasm</keyword>
<accession>A0ABX1YP15</accession>
<dbReference type="PANTHER" id="PTHR42713:SF3">
    <property type="entry name" value="TRANSCRIPTIONAL REGULATORY PROTEIN HPTR"/>
    <property type="match status" value="1"/>
</dbReference>
<keyword evidence="7" id="KW-0804">Transcription</keyword>
<evidence type="ECO:0000256" key="2">
    <source>
        <dbReference type="ARBA" id="ARBA00022490"/>
    </source>
</evidence>
<evidence type="ECO:0000259" key="10">
    <source>
        <dbReference type="PROSITE" id="PS50110"/>
    </source>
</evidence>
<organism evidence="11 12">
    <name type="scientific">Paenibacillus phytohabitans</name>
    <dbReference type="NCBI Taxonomy" id="2654978"/>
    <lineage>
        <taxon>Bacteria</taxon>
        <taxon>Bacillati</taxon>
        <taxon>Bacillota</taxon>
        <taxon>Bacilli</taxon>
        <taxon>Bacillales</taxon>
        <taxon>Paenibacillaceae</taxon>
        <taxon>Paenibacillus</taxon>
    </lineage>
</organism>
<evidence type="ECO:0000256" key="1">
    <source>
        <dbReference type="ARBA" id="ARBA00004496"/>
    </source>
</evidence>
<proteinExistence type="predicted"/>
<dbReference type="Pfam" id="PF00072">
    <property type="entry name" value="Response_reg"/>
    <property type="match status" value="1"/>
</dbReference>
<dbReference type="PANTHER" id="PTHR42713">
    <property type="entry name" value="HISTIDINE KINASE-RELATED"/>
    <property type="match status" value="1"/>
</dbReference>
<evidence type="ECO:0000256" key="4">
    <source>
        <dbReference type="ARBA" id="ARBA00023012"/>
    </source>
</evidence>
<keyword evidence="6" id="KW-0238">DNA-binding</keyword>
<evidence type="ECO:0000256" key="8">
    <source>
        <dbReference type="PROSITE-ProRule" id="PRU00169"/>
    </source>
</evidence>
<protein>
    <submittedName>
        <fullName evidence="11">Response regulator</fullName>
    </submittedName>
</protein>
<evidence type="ECO:0000256" key="5">
    <source>
        <dbReference type="ARBA" id="ARBA00023015"/>
    </source>
</evidence>
<dbReference type="RefSeq" id="WP_171719994.1">
    <property type="nucleotide sequence ID" value="NZ_WHOB01000086.1"/>
</dbReference>
<keyword evidence="3 8" id="KW-0597">Phosphoprotein</keyword>
<dbReference type="SUPFAM" id="SSF52172">
    <property type="entry name" value="CheY-like"/>
    <property type="match status" value="1"/>
</dbReference>
<dbReference type="EMBL" id="WHOB01000086">
    <property type="protein sequence ID" value="NOU82687.1"/>
    <property type="molecule type" value="Genomic_DNA"/>
</dbReference>